<proteinExistence type="predicted"/>
<dbReference type="WBParaSite" id="RSKR_0000523500.1">
    <property type="protein sequence ID" value="RSKR_0000523500.1"/>
    <property type="gene ID" value="RSKR_0000523500"/>
</dbReference>
<evidence type="ECO:0000313" key="2">
    <source>
        <dbReference type="WBParaSite" id="RSKR_0000523500.1"/>
    </source>
</evidence>
<evidence type="ECO:0000313" key="1">
    <source>
        <dbReference type="Proteomes" id="UP000095286"/>
    </source>
</evidence>
<organism evidence="1 2">
    <name type="scientific">Rhabditophanes sp. KR3021</name>
    <dbReference type="NCBI Taxonomy" id="114890"/>
    <lineage>
        <taxon>Eukaryota</taxon>
        <taxon>Metazoa</taxon>
        <taxon>Ecdysozoa</taxon>
        <taxon>Nematoda</taxon>
        <taxon>Chromadorea</taxon>
        <taxon>Rhabditida</taxon>
        <taxon>Tylenchina</taxon>
        <taxon>Panagrolaimomorpha</taxon>
        <taxon>Strongyloidoidea</taxon>
        <taxon>Alloionematidae</taxon>
        <taxon>Rhabditophanes</taxon>
    </lineage>
</organism>
<accession>A0AC35TXD0</accession>
<protein>
    <submittedName>
        <fullName evidence="2">Glucuronosyltransferase</fullName>
    </submittedName>
</protein>
<sequence>MGEGWGKSHVNFMGRSADILVSAGHNVTYLSVPVDPNLTSTGSKLAHIVKLPESPILNDLFKQFIGVASSLWTRDTGNPLGFLSMAKVFKTINVESCKNVVGNDEMIRLMREEKFDIGVTESFDMCAFGAIKMYNVPVTVSVLSGGIMSSHYKNFGLTFPVSQVPEGMADSLEMDFFGRMKNVVSHYVMKWFTSQPLIAQQELFDNKFGKGVIDLEKELTEVSFHLSNEDPYIGTAHPLIHKVVEIGGFSVLPPKKVTPELDAVLNKYKINVLVSFGSNARSIDMPENVRNSFLTTFKRLSHIGFIWKYETPEDGTAKDLDNVFTSPWLDQTAILNDSRVSSFVTHGGLNSVTEAAIYGTKLLGISLYADQVRNILLVQRSNFGIALLKKDAGDADKLTAAIEKLVEEDSEISRGAKRIKDMIKNRPQNQTDTYIKHIEFAAKFGKLPNLNMKQIPMYQYVLLDIILFVVSILAIILGSIGFIIFKVHKKFAGKKEVEITKKTN</sequence>
<dbReference type="Proteomes" id="UP000095286">
    <property type="component" value="Unplaced"/>
</dbReference>
<reference evidence="2" key="1">
    <citation type="submission" date="2016-11" db="UniProtKB">
        <authorList>
            <consortium name="WormBaseParasite"/>
        </authorList>
    </citation>
    <scope>IDENTIFICATION</scope>
    <source>
        <strain evidence="2">KR3021</strain>
    </source>
</reference>
<name>A0AC35TXD0_9BILA</name>